<dbReference type="SMART" id="SM01178">
    <property type="entry name" value="DUF4217"/>
    <property type="match status" value="1"/>
</dbReference>
<comment type="domain">
    <text evidence="12">The Q motif is unique to and characteristic of the DEAD box family of RNA helicases and controls ATP binding and hydrolysis.</text>
</comment>
<evidence type="ECO:0000256" key="1">
    <source>
        <dbReference type="ARBA" id="ARBA00004604"/>
    </source>
</evidence>
<dbReference type="GO" id="GO:0003723">
    <property type="term" value="F:RNA binding"/>
    <property type="evidence" value="ECO:0007669"/>
    <property type="project" value="UniProtKB-UniRule"/>
</dbReference>
<comment type="subcellular location">
    <subcellularLocation>
        <location evidence="1">Nucleus</location>
        <location evidence="1">Nucleolus</location>
    </subcellularLocation>
</comment>
<evidence type="ECO:0000313" key="19">
    <source>
        <dbReference type="Proteomes" id="UP000761534"/>
    </source>
</evidence>
<dbReference type="InterPro" id="IPR027417">
    <property type="entry name" value="P-loop_NTPase"/>
</dbReference>
<evidence type="ECO:0000256" key="3">
    <source>
        <dbReference type="ARBA" id="ARBA00022552"/>
    </source>
</evidence>
<dbReference type="EMBL" id="SWFS01000470">
    <property type="protein sequence ID" value="KAA8902222.1"/>
    <property type="molecule type" value="Genomic_DNA"/>
</dbReference>
<feature type="coiled-coil region" evidence="13">
    <location>
        <begin position="13"/>
        <end position="40"/>
    </location>
</feature>
<feature type="region of interest" description="Disordered" evidence="14">
    <location>
        <begin position="553"/>
        <end position="763"/>
    </location>
</feature>
<evidence type="ECO:0000256" key="9">
    <source>
        <dbReference type="ARBA" id="ARBA00023242"/>
    </source>
</evidence>
<dbReference type="AlphaFoldDB" id="A0A642UNB8"/>
<keyword evidence="19" id="KW-1185">Reference proteome</keyword>
<keyword evidence="7 11" id="KW-0067">ATP-binding</keyword>
<feature type="compositionally biased region" description="Basic and acidic residues" evidence="14">
    <location>
        <begin position="614"/>
        <end position="639"/>
    </location>
</feature>
<evidence type="ECO:0000256" key="5">
    <source>
        <dbReference type="ARBA" id="ARBA00022801"/>
    </source>
</evidence>
<evidence type="ECO:0000256" key="12">
    <source>
        <dbReference type="RuleBase" id="RU365068"/>
    </source>
</evidence>
<keyword evidence="3" id="KW-0698">rRNA processing</keyword>
<accession>A0A642UNB8</accession>
<keyword evidence="9" id="KW-0539">Nucleus</keyword>
<organism evidence="18 19">
    <name type="scientific">Trichomonascus ciferrii</name>
    <dbReference type="NCBI Taxonomy" id="44093"/>
    <lineage>
        <taxon>Eukaryota</taxon>
        <taxon>Fungi</taxon>
        <taxon>Dikarya</taxon>
        <taxon>Ascomycota</taxon>
        <taxon>Saccharomycotina</taxon>
        <taxon>Dipodascomycetes</taxon>
        <taxon>Dipodascales</taxon>
        <taxon>Trichomonascaceae</taxon>
        <taxon>Trichomonascus</taxon>
        <taxon>Trichomonascus ciferrii complex</taxon>
    </lineage>
</organism>
<dbReference type="VEuPathDB" id="FungiDB:TRICI_005938"/>
<dbReference type="SUPFAM" id="SSF52540">
    <property type="entry name" value="P-loop containing nucleoside triphosphate hydrolases"/>
    <property type="match status" value="1"/>
</dbReference>
<dbReference type="PANTHER" id="PTHR24031">
    <property type="entry name" value="RNA HELICASE"/>
    <property type="match status" value="1"/>
</dbReference>
<evidence type="ECO:0000256" key="13">
    <source>
        <dbReference type="SAM" id="Coils"/>
    </source>
</evidence>
<dbReference type="CDD" id="cd18787">
    <property type="entry name" value="SF2_C_DEAD"/>
    <property type="match status" value="1"/>
</dbReference>
<comment type="catalytic activity">
    <reaction evidence="12">
        <text>ATP + H2O = ADP + phosphate + H(+)</text>
        <dbReference type="Rhea" id="RHEA:13065"/>
        <dbReference type="ChEBI" id="CHEBI:15377"/>
        <dbReference type="ChEBI" id="CHEBI:15378"/>
        <dbReference type="ChEBI" id="CHEBI:30616"/>
        <dbReference type="ChEBI" id="CHEBI:43474"/>
        <dbReference type="ChEBI" id="CHEBI:456216"/>
        <dbReference type="EC" id="3.6.4.13"/>
    </reaction>
</comment>
<feature type="compositionally biased region" description="Basic residues" evidence="14">
    <location>
        <begin position="593"/>
        <end position="604"/>
    </location>
</feature>
<dbReference type="GO" id="GO:0005524">
    <property type="term" value="F:ATP binding"/>
    <property type="evidence" value="ECO:0007669"/>
    <property type="project" value="UniProtKB-UniRule"/>
</dbReference>
<feature type="short sequence motif" description="Q motif" evidence="10">
    <location>
        <begin position="44"/>
        <end position="72"/>
    </location>
</feature>
<evidence type="ECO:0000256" key="7">
    <source>
        <dbReference type="ARBA" id="ARBA00022840"/>
    </source>
</evidence>
<dbReference type="GO" id="GO:0005730">
    <property type="term" value="C:nucleolus"/>
    <property type="evidence" value="ECO:0007669"/>
    <property type="project" value="UniProtKB-SubCell"/>
</dbReference>
<evidence type="ECO:0000256" key="2">
    <source>
        <dbReference type="ARBA" id="ARBA00022517"/>
    </source>
</evidence>
<dbReference type="Proteomes" id="UP000761534">
    <property type="component" value="Unassembled WGS sequence"/>
</dbReference>
<dbReference type="PROSITE" id="PS51194">
    <property type="entry name" value="HELICASE_CTER"/>
    <property type="match status" value="1"/>
</dbReference>
<dbReference type="Pfam" id="PF00271">
    <property type="entry name" value="Helicase_C"/>
    <property type="match status" value="1"/>
</dbReference>
<dbReference type="PROSITE" id="PS00039">
    <property type="entry name" value="DEAD_ATP_HELICASE"/>
    <property type="match status" value="1"/>
</dbReference>
<dbReference type="InterPro" id="IPR000629">
    <property type="entry name" value="RNA-helicase_DEAD-box_CS"/>
</dbReference>
<evidence type="ECO:0000313" key="18">
    <source>
        <dbReference type="EMBL" id="KAA8902222.1"/>
    </source>
</evidence>
<keyword evidence="8 12" id="KW-0694">RNA-binding</keyword>
<feature type="compositionally biased region" description="Acidic residues" evidence="14">
    <location>
        <begin position="686"/>
        <end position="702"/>
    </location>
</feature>
<comment type="caution">
    <text evidence="18">The sequence shown here is derived from an EMBL/GenBank/DDBJ whole genome shotgun (WGS) entry which is preliminary data.</text>
</comment>
<dbReference type="InterPro" id="IPR011545">
    <property type="entry name" value="DEAD/DEAH_box_helicase_dom"/>
</dbReference>
<proteinExistence type="inferred from homology"/>
<keyword evidence="6 11" id="KW-0347">Helicase</keyword>
<dbReference type="Pfam" id="PF00270">
    <property type="entry name" value="DEAD"/>
    <property type="match status" value="1"/>
</dbReference>
<evidence type="ECO:0000259" key="15">
    <source>
        <dbReference type="PROSITE" id="PS51192"/>
    </source>
</evidence>
<dbReference type="CDD" id="cd17941">
    <property type="entry name" value="DEADc_DDX10"/>
    <property type="match status" value="1"/>
</dbReference>
<dbReference type="InterPro" id="IPR014001">
    <property type="entry name" value="Helicase_ATP-bd"/>
</dbReference>
<dbReference type="PROSITE" id="PS51195">
    <property type="entry name" value="Q_MOTIF"/>
    <property type="match status" value="1"/>
</dbReference>
<evidence type="ECO:0000256" key="8">
    <source>
        <dbReference type="ARBA" id="ARBA00022884"/>
    </source>
</evidence>
<keyword evidence="2" id="KW-0690">Ribosome biogenesis</keyword>
<evidence type="ECO:0000259" key="16">
    <source>
        <dbReference type="PROSITE" id="PS51194"/>
    </source>
</evidence>
<protein>
    <recommendedName>
        <fullName evidence="12">ATP-dependent RNA helicase</fullName>
        <ecNumber evidence="12">3.6.4.13</ecNumber>
    </recommendedName>
</protein>
<evidence type="ECO:0000256" key="11">
    <source>
        <dbReference type="RuleBase" id="RU000492"/>
    </source>
</evidence>
<dbReference type="InterPro" id="IPR025313">
    <property type="entry name" value="SPB4-like_CTE"/>
</dbReference>
<dbReference type="InterPro" id="IPR014014">
    <property type="entry name" value="RNA_helicase_DEAD_Q_motif"/>
</dbReference>
<dbReference type="InterPro" id="IPR001650">
    <property type="entry name" value="Helicase_C-like"/>
</dbReference>
<feature type="region of interest" description="Disordered" evidence="14">
    <location>
        <begin position="486"/>
        <end position="505"/>
    </location>
</feature>
<keyword evidence="4 11" id="KW-0547">Nucleotide-binding</keyword>
<dbReference type="Gene3D" id="3.40.50.300">
    <property type="entry name" value="P-loop containing nucleotide triphosphate hydrolases"/>
    <property type="match status" value="2"/>
</dbReference>
<dbReference type="Pfam" id="PF13959">
    <property type="entry name" value="CTE_SPB4"/>
    <property type="match status" value="1"/>
</dbReference>
<comment type="similarity">
    <text evidence="11">Belongs to the DEAD box helicase family.</text>
</comment>
<feature type="compositionally biased region" description="Basic and acidic residues" evidence="14">
    <location>
        <begin position="658"/>
        <end position="671"/>
    </location>
</feature>
<evidence type="ECO:0000256" key="6">
    <source>
        <dbReference type="ARBA" id="ARBA00022806"/>
    </source>
</evidence>
<dbReference type="GO" id="GO:0003724">
    <property type="term" value="F:RNA helicase activity"/>
    <property type="evidence" value="ECO:0007669"/>
    <property type="project" value="UniProtKB-EC"/>
</dbReference>
<dbReference type="PROSITE" id="PS51192">
    <property type="entry name" value="HELICASE_ATP_BIND_1"/>
    <property type="match status" value="1"/>
</dbReference>
<evidence type="ECO:0000259" key="17">
    <source>
        <dbReference type="PROSITE" id="PS51195"/>
    </source>
</evidence>
<evidence type="ECO:0000256" key="14">
    <source>
        <dbReference type="SAM" id="MobiDB-lite"/>
    </source>
</evidence>
<evidence type="ECO:0000256" key="10">
    <source>
        <dbReference type="PROSITE-ProRule" id="PRU00552"/>
    </source>
</evidence>
<feature type="domain" description="Helicase ATP-binding" evidence="15">
    <location>
        <begin position="75"/>
        <end position="249"/>
    </location>
</feature>
<dbReference type="SMART" id="SM00487">
    <property type="entry name" value="DEXDc"/>
    <property type="match status" value="1"/>
</dbReference>
<comment type="function">
    <text evidence="12">RNA helicase.</text>
</comment>
<dbReference type="SMART" id="SM00490">
    <property type="entry name" value="HELICc"/>
    <property type="match status" value="1"/>
</dbReference>
<gene>
    <name evidence="18" type="ORF">TRICI_005938</name>
</gene>
<feature type="domain" description="Helicase C-terminal" evidence="16">
    <location>
        <begin position="262"/>
        <end position="427"/>
    </location>
</feature>
<keyword evidence="13" id="KW-0175">Coiled coil</keyword>
<dbReference type="GO" id="GO:0006364">
    <property type="term" value="P:rRNA processing"/>
    <property type="evidence" value="ECO:0007669"/>
    <property type="project" value="UniProtKB-KW"/>
</dbReference>
<feature type="domain" description="DEAD-box RNA helicase Q" evidence="17">
    <location>
        <begin position="44"/>
        <end position="72"/>
    </location>
</feature>
<feature type="compositionally biased region" description="Acidic residues" evidence="14">
    <location>
        <begin position="554"/>
        <end position="567"/>
    </location>
</feature>
<sequence length="763" mass="86373">MGKKGKQNREAKVNLRKKRVEEERKRLAELESNVKEFELDGSITKFSQLPVSKYTMEGLKMSHFTSMTDIQQKAIVPALKGQDILGAARTGSGKTLAFLIPVMELLYRNAWNSLDGLGALIISPTRELAIQIFDVLRKIGRSHQLSAGLVIGGKDPQVEAERISKLNILIGTPGRILHHMHKTSSFDVSNLQMLVLDEADRILDMGFKHDLNAIVQDLPSTRQTLLFSATQTKSVSDLARLSLSDPAYISAHDLEPSATPKGLEQYYVVTEVDQKLNTLYGFLKSHLKSKVLVFFSSSKQVRFVYETFRKLQPGIPLLHLHGRQKQAARIDVTDKFTAAQHSCLFATDVCARGMDFPGVEWVIQADAPEDAATYIHRVGRSARFDKKGRALMFLTPSEEVGMVNALEKRKVPVAKLNVKESKKKDITQDLQALCFKDPEIKYLGQKAFISYVRSVNVQHDKEIFNVNDIPFEKLAASFGLPGAPKVKISSNSASKAREQKNMPRELLRLAKGDDDEKTSEQDEEKVKTKYDRMFERRNQNVLSEHYMKLQKDADIDDNGDNENEEDGFMTVKRKDHNITEEEIPDLTAPVSKRQQKKALSKKQLAKSGPNPKKLVFDDEGNAHELYEMATEEDFRKAGATEEQIQEFLGKESAQMQQRDIEDKQLARDKRQEKKRRRKEKEREAVSESEDDDEGVQLAEPEPDLDRDMESSSPESSDDDDEEERSRPAKKPKTSSTKNKVLEVEEPTTLEDLEALSSRLIQNN</sequence>
<dbReference type="GO" id="GO:0016787">
    <property type="term" value="F:hydrolase activity"/>
    <property type="evidence" value="ECO:0007669"/>
    <property type="project" value="UniProtKB-KW"/>
</dbReference>
<keyword evidence="5 11" id="KW-0378">Hydrolase</keyword>
<dbReference type="EC" id="3.6.4.13" evidence="12"/>
<feature type="compositionally biased region" description="Acidic residues" evidence="14">
    <location>
        <begin position="743"/>
        <end position="753"/>
    </location>
</feature>
<reference evidence="18" key="1">
    <citation type="journal article" date="2019" name="G3 (Bethesda)">
        <title>Genome Assemblies of Two Rare Opportunistic Yeast Pathogens: Diutina rugosa (syn. Candida rugosa) and Trichomonascus ciferrii (syn. Candida ciferrii).</title>
        <authorList>
            <person name="Mixao V."/>
            <person name="Saus E."/>
            <person name="Hansen A.P."/>
            <person name="Lass-Florl C."/>
            <person name="Gabaldon T."/>
        </authorList>
    </citation>
    <scope>NUCLEOTIDE SEQUENCE</scope>
    <source>
        <strain evidence="18">CBS 4856</strain>
    </source>
</reference>
<evidence type="ECO:0000256" key="4">
    <source>
        <dbReference type="ARBA" id="ARBA00022741"/>
    </source>
</evidence>
<dbReference type="OrthoDB" id="10259640at2759"/>
<name>A0A642UNB8_9ASCO</name>
<feature type="compositionally biased region" description="Basic and acidic residues" evidence="14">
    <location>
        <begin position="495"/>
        <end position="505"/>
    </location>
</feature>